<keyword evidence="3" id="KW-0378">Hydrolase</keyword>
<dbReference type="Pfam" id="PF00561">
    <property type="entry name" value="Abhydrolase_1"/>
    <property type="match status" value="1"/>
</dbReference>
<proteinExistence type="predicted"/>
<evidence type="ECO:0000256" key="1">
    <source>
        <dbReference type="SAM" id="SignalP"/>
    </source>
</evidence>
<evidence type="ECO:0000259" key="2">
    <source>
        <dbReference type="Pfam" id="PF00561"/>
    </source>
</evidence>
<dbReference type="SUPFAM" id="SSF53474">
    <property type="entry name" value="alpha/beta-Hydrolases"/>
    <property type="match status" value="1"/>
</dbReference>
<sequence length="325" mass="34938">MIKSPMRVAAVLAALAVTAVFAAPTADAAPKNKLPVVWDLGHAIPRTLDASVSPPGANDWKYKPSREHPRPVVLVPPTGSTQGNAFFAGAPFLKNRGYCVFTFNHGNLTPIDQIPVQGLGDIRQSARTLARTVDRVRAATGVDKVDLVGHSQGGGILPDYYLKFLGGGNKVHTKVGISPSTGTTLNEIVFLRTLVPILGPAVYNGLAFVAPALIQQVYDSPLNQRTYGRNSTPPGVDVRSLPASVTYHSIITQYDEVVTPFTFQYYDGPNAYNVLLQDGCQADMSDHISSLYDKRAWLHVLNALDPANAEPVPCFHVAPFLGSAR</sequence>
<feature type="chain" id="PRO_5045658783" evidence="1">
    <location>
        <begin position="23"/>
        <end position="325"/>
    </location>
</feature>
<dbReference type="InterPro" id="IPR000073">
    <property type="entry name" value="AB_hydrolase_1"/>
</dbReference>
<dbReference type="RefSeq" id="WP_260840210.1">
    <property type="nucleotide sequence ID" value="NZ_CP045809.1"/>
</dbReference>
<dbReference type="EMBL" id="CP045809">
    <property type="protein sequence ID" value="QHN33572.1"/>
    <property type="molecule type" value="Genomic_DNA"/>
</dbReference>
<dbReference type="GO" id="GO:0016787">
    <property type="term" value="F:hydrolase activity"/>
    <property type="evidence" value="ECO:0007669"/>
    <property type="project" value="UniProtKB-KW"/>
</dbReference>
<name>A0ABX6IC45_9ACTN</name>
<feature type="domain" description="AB hydrolase-1" evidence="2">
    <location>
        <begin position="71"/>
        <end position="180"/>
    </location>
</feature>
<keyword evidence="4" id="KW-1185">Reference proteome</keyword>
<dbReference type="InterPro" id="IPR029058">
    <property type="entry name" value="AB_hydrolase_fold"/>
</dbReference>
<evidence type="ECO:0000313" key="3">
    <source>
        <dbReference type="EMBL" id="QHN33572.1"/>
    </source>
</evidence>
<dbReference type="Gene3D" id="3.40.50.1820">
    <property type="entry name" value="alpha/beta hydrolase"/>
    <property type="match status" value="1"/>
</dbReference>
<evidence type="ECO:0000313" key="4">
    <source>
        <dbReference type="Proteomes" id="UP001059836"/>
    </source>
</evidence>
<reference evidence="3" key="1">
    <citation type="journal article" date="2021" name="Nat. Microbiol.">
        <title>Cocultivation of an ultrasmall environmental parasitic bacterium with lytic ability against bacteria associated with wastewater foams.</title>
        <authorList>
            <person name="Batinovic S."/>
            <person name="Rose J.J.A."/>
            <person name="Ratcliffe J."/>
            <person name="Seviour R.J."/>
            <person name="Petrovski S."/>
        </authorList>
    </citation>
    <scope>NUCLEOTIDE SEQUENCE</scope>
    <source>
        <strain evidence="3">CON9</strain>
    </source>
</reference>
<organism evidence="3 4">
    <name type="scientific">Gordonia pseudamarae</name>
    <dbReference type="NCBI Taxonomy" id="2831662"/>
    <lineage>
        <taxon>Bacteria</taxon>
        <taxon>Bacillati</taxon>
        <taxon>Actinomycetota</taxon>
        <taxon>Actinomycetes</taxon>
        <taxon>Mycobacteriales</taxon>
        <taxon>Gordoniaceae</taxon>
        <taxon>Gordonia</taxon>
    </lineage>
</organism>
<keyword evidence="1" id="KW-0732">Signal</keyword>
<dbReference type="Proteomes" id="UP001059836">
    <property type="component" value="Chromosome"/>
</dbReference>
<gene>
    <name evidence="3" type="ORF">GII31_00265</name>
</gene>
<accession>A0ABX6IC45</accession>
<protein>
    <submittedName>
        <fullName evidence="3">Alpha/beta fold hydrolase</fullName>
    </submittedName>
</protein>
<feature type="signal peptide" evidence="1">
    <location>
        <begin position="1"/>
        <end position="22"/>
    </location>
</feature>